<evidence type="ECO:0000259" key="5">
    <source>
        <dbReference type="Pfam" id="PF00108"/>
    </source>
</evidence>
<dbReference type="EC" id="2.3.1.9" evidence="7"/>
<evidence type="ECO:0000256" key="3">
    <source>
        <dbReference type="ARBA" id="ARBA00023315"/>
    </source>
</evidence>
<evidence type="ECO:0000256" key="1">
    <source>
        <dbReference type="ARBA" id="ARBA00010982"/>
    </source>
</evidence>
<dbReference type="InterPro" id="IPR050521">
    <property type="entry name" value="3-ketoacyl-CoA_Thiolase"/>
</dbReference>
<dbReference type="InterPro" id="IPR020617">
    <property type="entry name" value="Thiolase_C"/>
</dbReference>
<comment type="caution">
    <text evidence="7">The sequence shown here is derived from an EMBL/GenBank/DDBJ whole genome shotgun (WGS) entry which is preliminary data.</text>
</comment>
<dbReference type="RefSeq" id="WP_349541028.1">
    <property type="nucleotide sequence ID" value="NZ_JAOALG010000001.1"/>
</dbReference>
<dbReference type="Pfam" id="PF00108">
    <property type="entry name" value="Thiolase_N"/>
    <property type="match status" value="1"/>
</dbReference>
<dbReference type="SUPFAM" id="SSF53901">
    <property type="entry name" value="Thiolase-like"/>
    <property type="match status" value="2"/>
</dbReference>
<dbReference type="Pfam" id="PF02803">
    <property type="entry name" value="Thiolase_C"/>
    <property type="match status" value="1"/>
</dbReference>
<evidence type="ECO:0000256" key="2">
    <source>
        <dbReference type="ARBA" id="ARBA00022679"/>
    </source>
</evidence>
<keyword evidence="8" id="KW-1185">Reference proteome</keyword>
<dbReference type="EMBL" id="JAOALG010000001">
    <property type="protein sequence ID" value="MEQ5838167.1"/>
    <property type="molecule type" value="Genomic_DNA"/>
</dbReference>
<feature type="domain" description="Thiolase N-terminal" evidence="5">
    <location>
        <begin position="11"/>
        <end position="279"/>
    </location>
</feature>
<name>A0ABV1LGH3_9BURK</name>
<gene>
    <name evidence="7" type="ORF">N0A02_01760</name>
</gene>
<dbReference type="NCBIfam" id="TIGR01930">
    <property type="entry name" value="AcCoA-C-Actrans"/>
    <property type="match status" value="1"/>
</dbReference>
<keyword evidence="3 4" id="KW-0012">Acyltransferase</keyword>
<dbReference type="InterPro" id="IPR020616">
    <property type="entry name" value="Thiolase_N"/>
</dbReference>
<evidence type="ECO:0000259" key="6">
    <source>
        <dbReference type="Pfam" id="PF02803"/>
    </source>
</evidence>
<proteinExistence type="inferred from homology"/>
<dbReference type="InterPro" id="IPR020613">
    <property type="entry name" value="Thiolase_CS"/>
</dbReference>
<keyword evidence="2 4" id="KW-0808">Transferase</keyword>
<dbReference type="GO" id="GO:0003985">
    <property type="term" value="F:acetyl-CoA C-acetyltransferase activity"/>
    <property type="evidence" value="ECO:0007669"/>
    <property type="project" value="UniProtKB-EC"/>
</dbReference>
<protein>
    <submittedName>
        <fullName evidence="7">Acetyl-CoA C-acetyltransferase</fullName>
        <ecNumber evidence="7">2.3.1.9</ecNumber>
    </submittedName>
</protein>
<evidence type="ECO:0000313" key="8">
    <source>
        <dbReference type="Proteomes" id="UP001469089"/>
    </source>
</evidence>
<dbReference type="Proteomes" id="UP001469089">
    <property type="component" value="Unassembled WGS sequence"/>
</dbReference>
<dbReference type="PIRSF" id="PIRSF000429">
    <property type="entry name" value="Ac-CoA_Ac_transf"/>
    <property type="match status" value="1"/>
</dbReference>
<dbReference type="PANTHER" id="PTHR42689">
    <property type="entry name" value="ACETYL-COA ACYLTRANSFERASE FADA2 (3-KETOACYL-COA THIOLASE) (BETA-KETOTHIOLASE)-RELATED"/>
    <property type="match status" value="1"/>
</dbReference>
<dbReference type="InterPro" id="IPR016039">
    <property type="entry name" value="Thiolase-like"/>
</dbReference>
<dbReference type="NCBIfam" id="NF006740">
    <property type="entry name" value="PRK09268.1"/>
    <property type="match status" value="1"/>
</dbReference>
<evidence type="ECO:0000313" key="7">
    <source>
        <dbReference type="EMBL" id="MEQ5838167.1"/>
    </source>
</evidence>
<evidence type="ECO:0000256" key="4">
    <source>
        <dbReference type="RuleBase" id="RU003557"/>
    </source>
</evidence>
<comment type="similarity">
    <text evidence="1 4">Belongs to the thiolase-like superfamily. Thiolase family.</text>
</comment>
<dbReference type="Gene3D" id="3.40.47.10">
    <property type="match status" value="1"/>
</dbReference>
<dbReference type="PROSITE" id="PS00737">
    <property type="entry name" value="THIOLASE_2"/>
    <property type="match status" value="1"/>
</dbReference>
<organism evidence="7 8">
    <name type="scientific">Paraburkholderia acidicola</name>
    <dbReference type="NCBI Taxonomy" id="1912599"/>
    <lineage>
        <taxon>Bacteria</taxon>
        <taxon>Pseudomonadati</taxon>
        <taxon>Pseudomonadota</taxon>
        <taxon>Betaproteobacteria</taxon>
        <taxon>Burkholderiales</taxon>
        <taxon>Burkholderiaceae</taxon>
        <taxon>Paraburkholderia</taxon>
    </lineage>
</organism>
<dbReference type="CDD" id="cd00751">
    <property type="entry name" value="thiolase"/>
    <property type="match status" value="1"/>
</dbReference>
<reference evidence="7 8" key="1">
    <citation type="journal article" date="2024" name="Chem. Sci.">
        <title>Discovery of a lagriamide polyketide by integrated genome mining, isotopic labeling, and untargeted metabolomics.</title>
        <authorList>
            <person name="Fergusson C.H."/>
            <person name="Saulog J."/>
            <person name="Paulo B.S."/>
            <person name="Wilson D.M."/>
            <person name="Liu D.Y."/>
            <person name="Morehouse N.J."/>
            <person name="Waterworth S."/>
            <person name="Barkei J."/>
            <person name="Gray C.A."/>
            <person name="Kwan J.C."/>
            <person name="Eustaquio A.S."/>
            <person name="Linington R.G."/>
        </authorList>
    </citation>
    <scope>NUCLEOTIDE SEQUENCE [LARGE SCALE GENOMIC DNA]</scope>
    <source>
        <strain evidence="7 8">RL17-338-BIF-B</strain>
    </source>
</reference>
<feature type="domain" description="Thiolase C-terminal" evidence="6">
    <location>
        <begin position="306"/>
        <end position="433"/>
    </location>
</feature>
<dbReference type="PANTHER" id="PTHR42689:SF1">
    <property type="entry name" value="ACETYL-COA ACYLTRANSFERASE FADA2 (3-KETOACYL-COA THIOLASE) (BETA-KETOTHIOLASE)-RELATED"/>
    <property type="match status" value="1"/>
</dbReference>
<sequence>MSHPLPAVRRVAIVGGNRIPFARSNTAYATASNQDMLTFTLQGLIDRYNLHGERLGEVAAGAVIKHSRDFNLTREAVLSTTLAKETPAYDVQQACGTGLEAAILVANKIALGQIDAGIAGGVDTTSDAPIGVNERMRKILLEANRGKTTGQRIGALSKLRPGMLFKPQLPRNGEPRTGLSMGEHCELMAKRWNISREAQDVLAYDSHRKLTAAYASGFLNDLMTPYRGLARDNNLRSDLTLEKLASLKPAFDRDAGTMTAGNSTPLTDGSSAVLLASEEWAAARGLPVLAYFSWSETSAVDFFDKKEGLLMAPAYAVPRMLARAGLTLQDFDLYEIHEAFAAQVLCTLEAWQDDEYCRTTLGLPGPLGSIDRTKLNVNGGSLATGHPFAATGGRIVGGLAKMLSQLDKPAGTARGLISICAAGGQGVVAILER</sequence>
<dbReference type="InterPro" id="IPR002155">
    <property type="entry name" value="Thiolase"/>
</dbReference>
<accession>A0ABV1LGH3</accession>